<keyword evidence="7" id="KW-0560">Oxidoreductase</keyword>
<dbReference type="Proteomes" id="UP000799437">
    <property type="component" value="Unassembled WGS sequence"/>
</dbReference>
<dbReference type="PANTHER" id="PTHR32361:SF28">
    <property type="entry name" value="FRP1P"/>
    <property type="match status" value="1"/>
</dbReference>
<evidence type="ECO:0000256" key="2">
    <source>
        <dbReference type="ARBA" id="ARBA00006278"/>
    </source>
</evidence>
<keyword evidence="14" id="KW-1185">Reference proteome</keyword>
<organism evidence="13 14">
    <name type="scientific">Pseudovirgaria hyperparasitica</name>
    <dbReference type="NCBI Taxonomy" id="470096"/>
    <lineage>
        <taxon>Eukaryota</taxon>
        <taxon>Fungi</taxon>
        <taxon>Dikarya</taxon>
        <taxon>Ascomycota</taxon>
        <taxon>Pezizomycotina</taxon>
        <taxon>Dothideomycetes</taxon>
        <taxon>Dothideomycetes incertae sedis</taxon>
        <taxon>Acrospermales</taxon>
        <taxon>Acrospermaceae</taxon>
        <taxon>Pseudovirgaria</taxon>
    </lineage>
</organism>
<accession>A0A6A6WCU2</accession>
<dbReference type="InterPro" id="IPR013112">
    <property type="entry name" value="FAD-bd_8"/>
</dbReference>
<keyword evidence="5" id="KW-0249">Electron transport</keyword>
<dbReference type="SUPFAM" id="SSF52343">
    <property type="entry name" value="Ferredoxin reductase-like, C-terminal NADP-linked domain"/>
    <property type="match status" value="1"/>
</dbReference>
<dbReference type="SFLD" id="SFLDS00052">
    <property type="entry name" value="Ferric_Reductase_Domain"/>
    <property type="match status" value="1"/>
</dbReference>
<keyword evidence="3" id="KW-0813">Transport</keyword>
<dbReference type="AlphaFoldDB" id="A0A6A6WCU2"/>
<dbReference type="Gene3D" id="3.40.50.80">
    <property type="entry name" value="Nucleotide-binding domain of ferredoxin-NADP reductase (FNR) module"/>
    <property type="match status" value="1"/>
</dbReference>
<evidence type="ECO:0000256" key="4">
    <source>
        <dbReference type="ARBA" id="ARBA00022692"/>
    </source>
</evidence>
<dbReference type="OrthoDB" id="17725at2759"/>
<dbReference type="Pfam" id="PF08022">
    <property type="entry name" value="FAD_binding_8"/>
    <property type="match status" value="1"/>
</dbReference>
<dbReference type="EMBL" id="ML996568">
    <property type="protein sequence ID" value="KAF2760648.1"/>
    <property type="molecule type" value="Genomic_DNA"/>
</dbReference>
<dbReference type="Pfam" id="PF08030">
    <property type="entry name" value="NAD_binding_6"/>
    <property type="match status" value="1"/>
</dbReference>
<comment type="similarity">
    <text evidence="2">Belongs to the ferric reductase (FRE) family.</text>
</comment>
<evidence type="ECO:0000256" key="7">
    <source>
        <dbReference type="ARBA" id="ARBA00023002"/>
    </source>
</evidence>
<evidence type="ECO:0000256" key="5">
    <source>
        <dbReference type="ARBA" id="ARBA00022982"/>
    </source>
</evidence>
<keyword evidence="4 11" id="KW-0812">Transmembrane</keyword>
<evidence type="ECO:0000259" key="12">
    <source>
        <dbReference type="PROSITE" id="PS51384"/>
    </source>
</evidence>
<dbReference type="GO" id="GO:0000293">
    <property type="term" value="F:ferric-chelate reductase activity"/>
    <property type="evidence" value="ECO:0007669"/>
    <property type="project" value="UniProtKB-ARBA"/>
</dbReference>
<reference evidence="13" key="1">
    <citation type="journal article" date="2020" name="Stud. Mycol.">
        <title>101 Dothideomycetes genomes: a test case for predicting lifestyles and emergence of pathogens.</title>
        <authorList>
            <person name="Haridas S."/>
            <person name="Albert R."/>
            <person name="Binder M."/>
            <person name="Bloem J."/>
            <person name="Labutti K."/>
            <person name="Salamov A."/>
            <person name="Andreopoulos B."/>
            <person name="Baker S."/>
            <person name="Barry K."/>
            <person name="Bills G."/>
            <person name="Bluhm B."/>
            <person name="Cannon C."/>
            <person name="Castanera R."/>
            <person name="Culley D."/>
            <person name="Daum C."/>
            <person name="Ezra D."/>
            <person name="Gonzalez J."/>
            <person name="Henrissat B."/>
            <person name="Kuo A."/>
            <person name="Liang C."/>
            <person name="Lipzen A."/>
            <person name="Lutzoni F."/>
            <person name="Magnuson J."/>
            <person name="Mondo S."/>
            <person name="Nolan M."/>
            <person name="Ohm R."/>
            <person name="Pangilinan J."/>
            <person name="Park H.-J."/>
            <person name="Ramirez L."/>
            <person name="Alfaro M."/>
            <person name="Sun H."/>
            <person name="Tritt A."/>
            <person name="Yoshinaga Y."/>
            <person name="Zwiers L.-H."/>
            <person name="Turgeon B."/>
            <person name="Goodwin S."/>
            <person name="Spatafora J."/>
            <person name="Crous P."/>
            <person name="Grigoriev I."/>
        </authorList>
    </citation>
    <scope>NUCLEOTIDE SEQUENCE</scope>
    <source>
        <strain evidence="13">CBS 121739</strain>
    </source>
</reference>
<evidence type="ECO:0000256" key="11">
    <source>
        <dbReference type="SAM" id="Phobius"/>
    </source>
</evidence>
<comment type="subcellular location">
    <subcellularLocation>
        <location evidence="1">Membrane</location>
        <topology evidence="1">Multi-pass membrane protein</topology>
    </subcellularLocation>
</comment>
<dbReference type="PROSITE" id="PS51384">
    <property type="entry name" value="FAD_FR"/>
    <property type="match status" value="1"/>
</dbReference>
<keyword evidence="6 11" id="KW-1133">Transmembrane helix</keyword>
<feature type="transmembrane region" description="Helical" evidence="11">
    <location>
        <begin position="151"/>
        <end position="170"/>
    </location>
</feature>
<evidence type="ECO:0000313" key="14">
    <source>
        <dbReference type="Proteomes" id="UP000799437"/>
    </source>
</evidence>
<proteinExistence type="inferred from homology"/>
<feature type="transmembrane region" description="Helical" evidence="11">
    <location>
        <begin position="190"/>
        <end position="208"/>
    </location>
</feature>
<dbReference type="InterPro" id="IPR017927">
    <property type="entry name" value="FAD-bd_FR_type"/>
</dbReference>
<sequence>MASASSPAKAQRQKDNEHIAVYFAVGVLALIVLLSIVHWTSFLLQRQSSRRSNTKTDPSQRLRRLLLTPIPIFKTLPNALLFLAYLAINISLCFSRIPWPDSSKRLIWFAKRAGWVTAINMALTTLLSLRNTPLSLLTGASYERLRPLHNFAGYTTAVLLCMHAVPYIVYYHLRDSLAEDFDAEHVANRMGAVAGVAMLLTVLAATTLRRLHYELFYIAHVVLFLVIIVTYALHRPKIATHSVYIAIFAAAIWFLDRLIRAVTLLISLPNNTATIHPLPNDAVRVTLAKTPSWSFASLGTTATATSGQHVYLYVPAIRAFETHPFTLSSKTPASLVLKAHDGFTRALHEYAVAHPGAILRAGVDGPYGKLPHFSAYDKVVLFAGGSGATFTFGVISALEPAVRVDFIWTIRHSDNMTWFSTQLAVLRANPSIRVHVYVTSQVERTRSSSPEFEKSAHVDVPTPTSDVEKNVGGDIEKSMPELGVESSVGEEVRYGRPDIDALVKRAVGEMSAGQRVIVASCGPQGLMRDVKEATRGVMRSESGVSVQLYEEAFEW</sequence>
<dbReference type="SFLD" id="SFLDG01168">
    <property type="entry name" value="Ferric_reductase_subgroup_(FRE"/>
    <property type="match status" value="1"/>
</dbReference>
<dbReference type="GO" id="GO:0006879">
    <property type="term" value="P:intracellular iron ion homeostasis"/>
    <property type="evidence" value="ECO:0007669"/>
    <property type="project" value="TreeGrafter"/>
</dbReference>
<keyword evidence="8" id="KW-0406">Ion transport</keyword>
<feature type="region of interest" description="Disordered" evidence="10">
    <location>
        <begin position="448"/>
        <end position="469"/>
    </location>
</feature>
<dbReference type="Pfam" id="PF01794">
    <property type="entry name" value="Ferric_reduct"/>
    <property type="match status" value="1"/>
</dbReference>
<dbReference type="GeneID" id="54489128"/>
<evidence type="ECO:0000256" key="9">
    <source>
        <dbReference type="ARBA" id="ARBA00023136"/>
    </source>
</evidence>
<feature type="transmembrane region" description="Helical" evidence="11">
    <location>
        <begin position="238"/>
        <end position="255"/>
    </location>
</feature>
<feature type="transmembrane region" description="Helical" evidence="11">
    <location>
        <begin position="215"/>
        <end position="232"/>
    </location>
</feature>
<evidence type="ECO:0000256" key="3">
    <source>
        <dbReference type="ARBA" id="ARBA00022448"/>
    </source>
</evidence>
<dbReference type="GO" id="GO:0015677">
    <property type="term" value="P:copper ion import"/>
    <property type="evidence" value="ECO:0007669"/>
    <property type="project" value="TreeGrafter"/>
</dbReference>
<evidence type="ECO:0000256" key="10">
    <source>
        <dbReference type="SAM" id="MobiDB-lite"/>
    </source>
</evidence>
<evidence type="ECO:0000313" key="13">
    <source>
        <dbReference type="EMBL" id="KAF2760648.1"/>
    </source>
</evidence>
<protein>
    <recommendedName>
        <fullName evidence="12">FAD-binding FR-type domain-containing protein</fullName>
    </recommendedName>
</protein>
<feature type="transmembrane region" description="Helical" evidence="11">
    <location>
        <begin position="20"/>
        <end position="44"/>
    </location>
</feature>
<dbReference type="PANTHER" id="PTHR32361">
    <property type="entry name" value="FERRIC/CUPRIC REDUCTASE TRANSMEMBRANE COMPONENT"/>
    <property type="match status" value="1"/>
</dbReference>
<dbReference type="InterPro" id="IPR039261">
    <property type="entry name" value="FNR_nucleotide-bd"/>
</dbReference>
<feature type="transmembrane region" description="Helical" evidence="11">
    <location>
        <begin position="65"/>
        <end position="88"/>
    </location>
</feature>
<feature type="transmembrane region" description="Helical" evidence="11">
    <location>
        <begin position="108"/>
        <end position="130"/>
    </location>
</feature>
<evidence type="ECO:0000256" key="8">
    <source>
        <dbReference type="ARBA" id="ARBA00023065"/>
    </source>
</evidence>
<dbReference type="InterPro" id="IPR051410">
    <property type="entry name" value="Ferric/Cupric_Reductase"/>
</dbReference>
<feature type="domain" description="FAD-binding FR-type" evidence="12">
    <location>
        <begin position="251"/>
        <end position="373"/>
    </location>
</feature>
<gene>
    <name evidence="13" type="ORF">EJ05DRAFT_509154</name>
</gene>
<dbReference type="InterPro" id="IPR013121">
    <property type="entry name" value="Fe_red_NAD-bd_6"/>
</dbReference>
<feature type="compositionally biased region" description="Basic and acidic residues" evidence="10">
    <location>
        <begin position="448"/>
        <end position="457"/>
    </location>
</feature>
<dbReference type="RefSeq" id="XP_033603099.1">
    <property type="nucleotide sequence ID" value="XM_033748074.1"/>
</dbReference>
<dbReference type="GO" id="GO:0006826">
    <property type="term" value="P:iron ion transport"/>
    <property type="evidence" value="ECO:0007669"/>
    <property type="project" value="TreeGrafter"/>
</dbReference>
<keyword evidence="9 11" id="KW-0472">Membrane</keyword>
<dbReference type="CDD" id="cd06186">
    <property type="entry name" value="NOX_Duox_like_FAD_NADP"/>
    <property type="match status" value="1"/>
</dbReference>
<evidence type="ECO:0000256" key="1">
    <source>
        <dbReference type="ARBA" id="ARBA00004141"/>
    </source>
</evidence>
<name>A0A6A6WCU2_9PEZI</name>
<dbReference type="GO" id="GO:0005886">
    <property type="term" value="C:plasma membrane"/>
    <property type="evidence" value="ECO:0007669"/>
    <property type="project" value="TreeGrafter"/>
</dbReference>
<dbReference type="InterPro" id="IPR013130">
    <property type="entry name" value="Fe3_Rdtase_TM_dom"/>
</dbReference>
<evidence type="ECO:0000256" key="6">
    <source>
        <dbReference type="ARBA" id="ARBA00022989"/>
    </source>
</evidence>